<dbReference type="PaxDb" id="2903-EOD24697"/>
<reference evidence="4" key="2">
    <citation type="submission" date="2024-10" db="UniProtKB">
        <authorList>
            <consortium name="EnsemblProtists"/>
        </authorList>
    </citation>
    <scope>IDENTIFICATION</scope>
</reference>
<evidence type="ECO:0000256" key="1">
    <source>
        <dbReference type="SAM" id="MobiDB-lite"/>
    </source>
</evidence>
<dbReference type="HOGENOM" id="CLU_964521_0_0_1"/>
<dbReference type="SMART" id="SM00254">
    <property type="entry name" value="ShKT"/>
    <property type="match status" value="2"/>
</dbReference>
<accession>A0A0D3JMG2</accession>
<evidence type="ECO:0000259" key="3">
    <source>
        <dbReference type="PROSITE" id="PS51670"/>
    </source>
</evidence>
<dbReference type="KEGG" id="ehx:EMIHUDRAFT_463575"/>
<dbReference type="GeneID" id="17270244"/>
<keyword evidence="2" id="KW-1133">Transmembrane helix</keyword>
<dbReference type="InterPro" id="IPR003582">
    <property type="entry name" value="ShKT_dom"/>
</dbReference>
<name>A0A0D3JMG2_EMIH1</name>
<feature type="domain" description="ShKT" evidence="3">
    <location>
        <begin position="1"/>
        <end position="31"/>
    </location>
</feature>
<feature type="region of interest" description="Disordered" evidence="1">
    <location>
        <begin position="124"/>
        <end position="179"/>
    </location>
</feature>
<dbReference type="EnsemblProtists" id="EOD24697">
    <property type="protein sequence ID" value="EOD24697"/>
    <property type="gene ID" value="EMIHUDRAFT_463575"/>
</dbReference>
<feature type="transmembrane region" description="Helical" evidence="2">
    <location>
        <begin position="253"/>
        <end position="273"/>
    </location>
</feature>
<feature type="region of interest" description="Disordered" evidence="1">
    <location>
        <begin position="52"/>
        <end position="83"/>
    </location>
</feature>
<reference evidence="5" key="1">
    <citation type="journal article" date="2013" name="Nature">
        <title>Pan genome of the phytoplankton Emiliania underpins its global distribution.</title>
        <authorList>
            <person name="Read B.A."/>
            <person name="Kegel J."/>
            <person name="Klute M.J."/>
            <person name="Kuo A."/>
            <person name="Lefebvre S.C."/>
            <person name="Maumus F."/>
            <person name="Mayer C."/>
            <person name="Miller J."/>
            <person name="Monier A."/>
            <person name="Salamov A."/>
            <person name="Young J."/>
            <person name="Aguilar M."/>
            <person name="Claverie J.M."/>
            <person name="Frickenhaus S."/>
            <person name="Gonzalez K."/>
            <person name="Herman E.K."/>
            <person name="Lin Y.C."/>
            <person name="Napier J."/>
            <person name="Ogata H."/>
            <person name="Sarno A.F."/>
            <person name="Shmutz J."/>
            <person name="Schroeder D."/>
            <person name="de Vargas C."/>
            <person name="Verret F."/>
            <person name="von Dassow P."/>
            <person name="Valentin K."/>
            <person name="Van de Peer Y."/>
            <person name="Wheeler G."/>
            <person name="Dacks J.B."/>
            <person name="Delwiche C.F."/>
            <person name="Dyhrman S.T."/>
            <person name="Glockner G."/>
            <person name="John U."/>
            <person name="Richards T."/>
            <person name="Worden A.Z."/>
            <person name="Zhang X."/>
            <person name="Grigoriev I.V."/>
            <person name="Allen A.E."/>
            <person name="Bidle K."/>
            <person name="Borodovsky M."/>
            <person name="Bowler C."/>
            <person name="Brownlee C."/>
            <person name="Cock J.M."/>
            <person name="Elias M."/>
            <person name="Gladyshev V.N."/>
            <person name="Groth M."/>
            <person name="Guda C."/>
            <person name="Hadaegh A."/>
            <person name="Iglesias-Rodriguez M.D."/>
            <person name="Jenkins J."/>
            <person name="Jones B.M."/>
            <person name="Lawson T."/>
            <person name="Leese F."/>
            <person name="Lindquist E."/>
            <person name="Lobanov A."/>
            <person name="Lomsadze A."/>
            <person name="Malik S.B."/>
            <person name="Marsh M.E."/>
            <person name="Mackinder L."/>
            <person name="Mock T."/>
            <person name="Mueller-Roeber B."/>
            <person name="Pagarete A."/>
            <person name="Parker M."/>
            <person name="Probert I."/>
            <person name="Quesneville H."/>
            <person name="Raines C."/>
            <person name="Rensing S.A."/>
            <person name="Riano-Pachon D.M."/>
            <person name="Richier S."/>
            <person name="Rokitta S."/>
            <person name="Shiraiwa Y."/>
            <person name="Soanes D.M."/>
            <person name="van der Giezen M."/>
            <person name="Wahlund T.M."/>
            <person name="Williams B."/>
            <person name="Wilson W."/>
            <person name="Wolfe G."/>
            <person name="Wurch L.L."/>
        </authorList>
    </citation>
    <scope>NUCLEOTIDE SEQUENCE</scope>
</reference>
<keyword evidence="5" id="KW-1185">Reference proteome</keyword>
<dbReference type="RefSeq" id="XP_005777126.1">
    <property type="nucleotide sequence ID" value="XM_005777069.1"/>
</dbReference>
<keyword evidence="2" id="KW-0472">Membrane</keyword>
<dbReference type="AlphaFoldDB" id="A0A0D3JMG2"/>
<dbReference type="Proteomes" id="UP000013827">
    <property type="component" value="Unassembled WGS sequence"/>
</dbReference>
<keyword evidence="2" id="KW-0812">Transmembrane</keyword>
<protein>
    <recommendedName>
        <fullName evidence="3">ShKT domain-containing protein</fullName>
    </recommendedName>
</protein>
<evidence type="ECO:0000256" key="2">
    <source>
        <dbReference type="SAM" id="Phobius"/>
    </source>
</evidence>
<evidence type="ECO:0000313" key="5">
    <source>
        <dbReference type="Proteomes" id="UP000013827"/>
    </source>
</evidence>
<dbReference type="PROSITE" id="PS51670">
    <property type="entry name" value="SHKT"/>
    <property type="match status" value="1"/>
</dbReference>
<dbReference type="Pfam" id="PF01549">
    <property type="entry name" value="ShK"/>
    <property type="match status" value="2"/>
</dbReference>
<organism evidence="4 5">
    <name type="scientific">Emiliania huxleyi (strain CCMP1516)</name>
    <dbReference type="NCBI Taxonomy" id="280463"/>
    <lineage>
        <taxon>Eukaryota</taxon>
        <taxon>Haptista</taxon>
        <taxon>Haptophyta</taxon>
        <taxon>Prymnesiophyceae</taxon>
        <taxon>Isochrysidales</taxon>
        <taxon>Noelaerhabdaceae</taxon>
        <taxon>Emiliania</taxon>
    </lineage>
</organism>
<feature type="compositionally biased region" description="Basic and acidic residues" evidence="1">
    <location>
        <begin position="124"/>
        <end position="153"/>
    </location>
</feature>
<sequence length="289" mass="29782">MAACVSWAETGECKNNPFFMGSSCAKSCGTCDKPVDELLRPEERHLGDWKWAAAQRQQPSKPHARGHRARDPEEDGEELTAGTQGAACLDGRASAGRTASLHAPRCELGGLSDDELDHPLRAAREKAEGRHQSLDALRAGREREAIGPRKAAERGAGGVGGGEAAAAADADREGEAEEGADCADADALLTERKSPSCVAFARRGGCRESLSEALARCRYSCGLCGAEAGGEGGLDGPAGGAELGLLGGGPGQWSATLCGGAALALAALLYCCGAPCRPRKPKREDKCAV</sequence>
<proteinExistence type="predicted"/>
<evidence type="ECO:0000313" key="4">
    <source>
        <dbReference type="EnsemblProtists" id="EOD24697"/>
    </source>
</evidence>